<dbReference type="InterPro" id="IPR001537">
    <property type="entry name" value="SpoU_MeTrfase"/>
</dbReference>
<keyword evidence="3 8" id="KW-0808">Transferase</keyword>
<keyword evidence="2 5" id="KW-0489">Methyltransferase</keyword>
<dbReference type="SUPFAM" id="SSF75217">
    <property type="entry name" value="alpha/beta knot"/>
    <property type="match status" value="1"/>
</dbReference>
<protein>
    <recommendedName>
        <fullName evidence="5">tRNA (cytidine/uridine-2'-O-)-methyltransferase TrmJ</fullName>
        <ecNumber evidence="5">2.1.1.200</ecNumber>
    </recommendedName>
    <alternativeName>
        <fullName evidence="5">tRNA (cytidine(32)/uridine(32)-2'-O)-methyltransferase</fullName>
    </alternativeName>
    <alternativeName>
        <fullName evidence="5">tRNA Cm32/Um32 methyltransferase</fullName>
    </alternativeName>
</protein>
<dbReference type="AlphaFoldDB" id="A0A7W8HKC7"/>
<evidence type="ECO:0000256" key="4">
    <source>
        <dbReference type="ARBA" id="ARBA00022691"/>
    </source>
</evidence>
<dbReference type="PANTHER" id="PTHR42786:SF2">
    <property type="entry name" value="TRNA (CYTIDINE_URIDINE-2'-O-)-METHYLTRANSFERASE TRMJ"/>
    <property type="match status" value="1"/>
</dbReference>
<dbReference type="InterPro" id="IPR029028">
    <property type="entry name" value="Alpha/beta_knot_MTases"/>
</dbReference>
<feature type="domain" description="tRNA/rRNA methyltransferase SpoU type" evidence="7">
    <location>
        <begin position="2"/>
        <end position="154"/>
    </location>
</feature>
<comment type="function">
    <text evidence="5">Catalyzes the formation of 2'O-methylated cytidine (Cm32) or 2'O-methylated uridine (Um32) at position 32 in tRNA.</text>
</comment>
<dbReference type="GO" id="GO:0002128">
    <property type="term" value="P:tRNA nucleoside ribose methylation"/>
    <property type="evidence" value="ECO:0007669"/>
    <property type="project" value="TreeGrafter"/>
</dbReference>
<evidence type="ECO:0000256" key="1">
    <source>
        <dbReference type="ARBA" id="ARBA00007228"/>
    </source>
</evidence>
<dbReference type="GO" id="GO:0160206">
    <property type="term" value="F:tRNA (cytidine(32)/uridine(32)-2'-O)-methyltransferase activity"/>
    <property type="evidence" value="ECO:0007669"/>
    <property type="project" value="UniProtKB-EC"/>
</dbReference>
<feature type="region of interest" description="Disordered" evidence="6">
    <location>
        <begin position="245"/>
        <end position="266"/>
    </location>
</feature>
<dbReference type="NCBIfam" id="TIGR00050">
    <property type="entry name" value="rRNA_methyl_1"/>
    <property type="match status" value="1"/>
</dbReference>
<organism evidence="8 9">
    <name type="scientific">Quisquiliibacterium transsilvanicum</name>
    <dbReference type="NCBI Taxonomy" id="1549638"/>
    <lineage>
        <taxon>Bacteria</taxon>
        <taxon>Pseudomonadati</taxon>
        <taxon>Pseudomonadota</taxon>
        <taxon>Betaproteobacteria</taxon>
        <taxon>Burkholderiales</taxon>
        <taxon>Burkholderiaceae</taxon>
        <taxon>Quisquiliibacterium</taxon>
    </lineage>
</organism>
<dbReference type="CDD" id="cd18093">
    <property type="entry name" value="SpoU-like_TrmJ"/>
    <property type="match status" value="1"/>
</dbReference>
<evidence type="ECO:0000256" key="5">
    <source>
        <dbReference type="RuleBase" id="RU362024"/>
    </source>
</evidence>
<evidence type="ECO:0000259" key="7">
    <source>
        <dbReference type="Pfam" id="PF00588"/>
    </source>
</evidence>
<dbReference type="Gene3D" id="3.40.1280.10">
    <property type="match status" value="1"/>
</dbReference>
<reference evidence="8 9" key="1">
    <citation type="submission" date="2020-08" db="EMBL/GenBank/DDBJ databases">
        <title>Genomic Encyclopedia of Type Strains, Phase IV (KMG-IV): sequencing the most valuable type-strain genomes for metagenomic binning, comparative biology and taxonomic classification.</title>
        <authorList>
            <person name="Goeker M."/>
        </authorList>
    </citation>
    <scope>NUCLEOTIDE SEQUENCE [LARGE SCALE GENOMIC DNA]</scope>
    <source>
        <strain evidence="8 9">DSM 29781</strain>
    </source>
</reference>
<gene>
    <name evidence="5" type="primary">trmJ</name>
    <name evidence="8" type="ORF">HNQ70_003725</name>
</gene>
<dbReference type="Pfam" id="PF00588">
    <property type="entry name" value="SpoU_methylase"/>
    <property type="match status" value="1"/>
</dbReference>
<keyword evidence="9" id="KW-1185">Reference proteome</keyword>
<evidence type="ECO:0000313" key="9">
    <source>
        <dbReference type="Proteomes" id="UP000532440"/>
    </source>
</evidence>
<dbReference type="InterPro" id="IPR029026">
    <property type="entry name" value="tRNA_m1G_MTases_N"/>
</dbReference>
<dbReference type="RefSeq" id="WP_343060831.1">
    <property type="nucleotide sequence ID" value="NZ_BAABEW010000013.1"/>
</dbReference>
<dbReference type="GO" id="GO:0003723">
    <property type="term" value="F:RNA binding"/>
    <property type="evidence" value="ECO:0007669"/>
    <property type="project" value="InterPro"/>
</dbReference>
<dbReference type="Gene3D" id="1.10.8.590">
    <property type="match status" value="1"/>
</dbReference>
<dbReference type="EMBL" id="JACHGB010000008">
    <property type="protein sequence ID" value="MBB5273694.1"/>
    <property type="molecule type" value="Genomic_DNA"/>
</dbReference>
<comment type="similarity">
    <text evidence="1">Belongs to the class IV-like SAM-binding methyltransferase superfamily. RNA methyltransferase TrmH family.</text>
</comment>
<keyword evidence="4 5" id="KW-0949">S-adenosyl-L-methionine</keyword>
<accession>A0A7W8HKC7</accession>
<comment type="subunit">
    <text evidence="5">Homodimer.</text>
</comment>
<comment type="catalytic activity">
    <reaction evidence="5">
        <text>cytidine(32) in tRNA + S-adenosyl-L-methionine = 2'-O-methylcytidine(32) in tRNA + S-adenosyl-L-homocysteine + H(+)</text>
        <dbReference type="Rhea" id="RHEA:42932"/>
        <dbReference type="Rhea" id="RHEA-COMP:10288"/>
        <dbReference type="Rhea" id="RHEA-COMP:10289"/>
        <dbReference type="ChEBI" id="CHEBI:15378"/>
        <dbReference type="ChEBI" id="CHEBI:57856"/>
        <dbReference type="ChEBI" id="CHEBI:59789"/>
        <dbReference type="ChEBI" id="CHEBI:74495"/>
        <dbReference type="ChEBI" id="CHEBI:82748"/>
        <dbReference type="EC" id="2.1.1.200"/>
    </reaction>
</comment>
<evidence type="ECO:0000313" key="8">
    <source>
        <dbReference type="EMBL" id="MBB5273694.1"/>
    </source>
</evidence>
<keyword evidence="5" id="KW-0963">Cytoplasm</keyword>
<dbReference type="GO" id="GO:0005829">
    <property type="term" value="C:cytosol"/>
    <property type="evidence" value="ECO:0007669"/>
    <property type="project" value="TreeGrafter"/>
</dbReference>
<dbReference type="Proteomes" id="UP000532440">
    <property type="component" value="Unassembled WGS sequence"/>
</dbReference>
<evidence type="ECO:0000256" key="3">
    <source>
        <dbReference type="ARBA" id="ARBA00022679"/>
    </source>
</evidence>
<comment type="subcellular location">
    <subcellularLocation>
        <location evidence="5">Cytoplasm</location>
    </subcellularLocation>
</comment>
<comment type="caution">
    <text evidence="8">The sequence shown here is derived from an EMBL/GenBank/DDBJ whole genome shotgun (WGS) entry which is preliminary data.</text>
</comment>
<keyword evidence="5" id="KW-0819">tRNA processing</keyword>
<dbReference type="InterPro" id="IPR004384">
    <property type="entry name" value="RNA_MeTrfase_TrmJ/LasT"/>
</dbReference>
<comment type="catalytic activity">
    <reaction evidence="5">
        <text>uridine(32) in tRNA + S-adenosyl-L-methionine = 2'-O-methyluridine(32) in tRNA + S-adenosyl-L-homocysteine + H(+)</text>
        <dbReference type="Rhea" id="RHEA:42936"/>
        <dbReference type="Rhea" id="RHEA-COMP:10107"/>
        <dbReference type="Rhea" id="RHEA-COMP:10290"/>
        <dbReference type="ChEBI" id="CHEBI:15378"/>
        <dbReference type="ChEBI" id="CHEBI:57856"/>
        <dbReference type="ChEBI" id="CHEBI:59789"/>
        <dbReference type="ChEBI" id="CHEBI:65315"/>
        <dbReference type="ChEBI" id="CHEBI:74478"/>
        <dbReference type="EC" id="2.1.1.200"/>
    </reaction>
</comment>
<dbReference type="PIRSF" id="PIRSF004808">
    <property type="entry name" value="LasT"/>
    <property type="match status" value="1"/>
</dbReference>
<name>A0A7W8HKC7_9BURK</name>
<evidence type="ECO:0000256" key="6">
    <source>
        <dbReference type="SAM" id="MobiDB-lite"/>
    </source>
</evidence>
<dbReference type="PANTHER" id="PTHR42786">
    <property type="entry name" value="TRNA/RRNA METHYLTRANSFERASE"/>
    <property type="match status" value="1"/>
</dbReference>
<sequence>MVLVRPGHPGNVGSSARAMRVMGLRDLALVDPREPDCTRHPEAIAFASGATDVLEAARVFGSLDEALADASLVVGVSAGPREFGPPPQLPEEAMADVLDELAANPAHRVALVFGTERTGLSITEVSRCQRLCSIPGDPDYCSLNLSQAVQLVAYVLRRAAIAAAGEQPASGDAAAGRLASQGEVEGFFAHFERALVAIGYLDPAHPKKLMPRMRRLFGRARLETEEVQLLRGVCKLTEDAGRAWTARPGARPADDGRVGGDAAPGR</sequence>
<dbReference type="EC" id="2.1.1.200" evidence="5"/>
<proteinExistence type="inferred from homology"/>
<evidence type="ECO:0000256" key="2">
    <source>
        <dbReference type="ARBA" id="ARBA00022603"/>
    </source>
</evidence>